<proteinExistence type="predicted"/>
<dbReference type="Gene3D" id="1.10.530.10">
    <property type="match status" value="1"/>
</dbReference>
<dbReference type="CDD" id="cd16892">
    <property type="entry name" value="LT_VirB1-like"/>
    <property type="match status" value="1"/>
</dbReference>
<accession>A0A158EH38</accession>
<dbReference type="InterPro" id="IPR008258">
    <property type="entry name" value="Transglycosylase_SLT_dom_1"/>
</dbReference>
<evidence type="ECO:0000256" key="2">
    <source>
        <dbReference type="SAM" id="SignalP"/>
    </source>
</evidence>
<evidence type="ECO:0000313" key="4">
    <source>
        <dbReference type="EMBL" id="SAL05207.1"/>
    </source>
</evidence>
<organism evidence="4 5">
    <name type="scientific">Caballeronia calidae</name>
    <dbReference type="NCBI Taxonomy" id="1777139"/>
    <lineage>
        <taxon>Bacteria</taxon>
        <taxon>Pseudomonadati</taxon>
        <taxon>Pseudomonadota</taxon>
        <taxon>Betaproteobacteria</taxon>
        <taxon>Burkholderiales</taxon>
        <taxon>Burkholderiaceae</taxon>
        <taxon>Caballeronia</taxon>
    </lineage>
</organism>
<dbReference type="RefSeq" id="WP_062611499.1">
    <property type="nucleotide sequence ID" value="NZ_FCOX02000076.1"/>
</dbReference>
<dbReference type="InterPro" id="IPR023346">
    <property type="entry name" value="Lysozyme-like_dom_sf"/>
</dbReference>
<dbReference type="SUPFAM" id="SSF53955">
    <property type="entry name" value="Lysozyme-like"/>
    <property type="match status" value="1"/>
</dbReference>
<name>A0A158EH38_9BURK</name>
<keyword evidence="5" id="KW-1185">Reference proteome</keyword>
<evidence type="ECO:0000313" key="5">
    <source>
        <dbReference type="Proteomes" id="UP000071859"/>
    </source>
</evidence>
<dbReference type="EMBL" id="FCOX02000076">
    <property type="protein sequence ID" value="SAL05207.1"/>
    <property type="molecule type" value="Genomic_DNA"/>
</dbReference>
<reference evidence="4" key="1">
    <citation type="submission" date="2016-01" db="EMBL/GenBank/DDBJ databases">
        <authorList>
            <person name="Peeters C."/>
        </authorList>
    </citation>
    <scope>NUCLEOTIDE SEQUENCE</scope>
    <source>
        <strain evidence="4">LMG 29321</strain>
    </source>
</reference>
<feature type="compositionally biased region" description="Polar residues" evidence="1">
    <location>
        <begin position="208"/>
        <end position="227"/>
    </location>
</feature>
<dbReference type="Pfam" id="PF01464">
    <property type="entry name" value="SLT"/>
    <property type="match status" value="1"/>
</dbReference>
<dbReference type="Proteomes" id="UP000071859">
    <property type="component" value="Unassembled WGS sequence"/>
</dbReference>
<feature type="chain" id="PRO_5007625164" evidence="2">
    <location>
        <begin position="30"/>
        <end position="263"/>
    </location>
</feature>
<comment type="caution">
    <text evidence="4">The sequence shown here is derived from an EMBL/GenBank/DDBJ whole genome shotgun (WGS) entry which is preliminary data.</text>
</comment>
<feature type="signal peptide" evidence="2">
    <location>
        <begin position="1"/>
        <end position="29"/>
    </location>
</feature>
<dbReference type="AlphaFoldDB" id="A0A158EH38"/>
<feature type="region of interest" description="Disordered" evidence="1">
    <location>
        <begin position="208"/>
        <end position="263"/>
    </location>
</feature>
<protein>
    <submittedName>
        <fullName evidence="4">Lytic transglycosylase catalytic</fullName>
    </submittedName>
</protein>
<keyword evidence="2" id="KW-0732">Signal</keyword>
<evidence type="ECO:0000256" key="1">
    <source>
        <dbReference type="SAM" id="MobiDB-lite"/>
    </source>
</evidence>
<gene>
    <name evidence="4" type="ORF">AWB78_07358</name>
</gene>
<feature type="domain" description="Transglycosylase SLT" evidence="3">
    <location>
        <begin position="44"/>
        <end position="164"/>
    </location>
</feature>
<sequence length="263" mass="28102">MSRVEYCIASRMRMALVVAWLAMPAMSKAAPAIPTSAFDALAMKCAPDVHHDLLGRVATVESSGNPFAIGVVGGHLAYQPQTLAQALATVRSLDASGWNYSMGLIQVNVHNIARFGQTAQRIFDPCTNLKTGAAILRECYERALARKLTGNAAVRGALSCYYTGDLDRGQAYAMKVAASAPVNEVVVAQAGAQPIDVVPDLATHTGSVASAQAGSTRHTRSSAQSPKLTDKRDWFTTYDEDQEEGYHRLSNTPDTGKGTENEN</sequence>
<evidence type="ECO:0000259" key="3">
    <source>
        <dbReference type="Pfam" id="PF01464"/>
    </source>
</evidence>